<protein>
    <recommendedName>
        <fullName evidence="4">DUF115 domain-containing protein</fullName>
    </recommendedName>
</protein>
<dbReference type="Gene3D" id="3.90.1480.10">
    <property type="entry name" value="Alpha-2,3-sialyltransferase"/>
    <property type="match status" value="1"/>
</dbReference>
<gene>
    <name evidence="2" type="ORF">DWZ32_13920</name>
</gene>
<keyword evidence="1" id="KW-0812">Transmembrane</keyword>
<proteinExistence type="predicted"/>
<reference evidence="2 3" key="1">
    <citation type="submission" date="2018-08" db="EMBL/GenBank/DDBJ databases">
        <title>A genome reference for cultivated species of the human gut microbiota.</title>
        <authorList>
            <person name="Zou Y."/>
            <person name="Xue W."/>
            <person name="Luo G."/>
        </authorList>
    </citation>
    <scope>NUCLEOTIDE SEQUENCE [LARGE SCALE GENOMIC DNA]</scope>
    <source>
        <strain evidence="2 3">AF31-23</strain>
    </source>
</reference>
<dbReference type="EMBL" id="QRQM01000015">
    <property type="protein sequence ID" value="RHN05695.1"/>
    <property type="molecule type" value="Genomic_DNA"/>
</dbReference>
<evidence type="ECO:0000256" key="1">
    <source>
        <dbReference type="SAM" id="Phobius"/>
    </source>
</evidence>
<dbReference type="RefSeq" id="WP_118477157.1">
    <property type="nucleotide sequence ID" value="NZ_JAQCXL010000016.1"/>
</dbReference>
<keyword evidence="1" id="KW-0472">Membrane</keyword>
<dbReference type="Proteomes" id="UP000286003">
    <property type="component" value="Unassembled WGS sequence"/>
</dbReference>
<evidence type="ECO:0000313" key="3">
    <source>
        <dbReference type="Proteomes" id="UP000286003"/>
    </source>
</evidence>
<dbReference type="AlphaFoldDB" id="A0AB37MA49"/>
<name>A0AB37MA49_9BACE</name>
<feature type="transmembrane region" description="Helical" evidence="1">
    <location>
        <begin position="9"/>
        <end position="31"/>
    </location>
</feature>
<evidence type="ECO:0008006" key="4">
    <source>
        <dbReference type="Google" id="ProtNLM"/>
    </source>
</evidence>
<accession>A0AB37MA49</accession>
<comment type="caution">
    <text evidence="2">The sequence shown here is derived from an EMBL/GenBank/DDBJ whole genome shotgun (WGS) entry which is preliminary data.</text>
</comment>
<organism evidence="2 3">
    <name type="scientific">Bacteroides intestinalis</name>
    <dbReference type="NCBI Taxonomy" id="329854"/>
    <lineage>
        <taxon>Bacteria</taxon>
        <taxon>Pseudomonadati</taxon>
        <taxon>Bacteroidota</taxon>
        <taxon>Bacteroidia</taxon>
        <taxon>Bacteroidales</taxon>
        <taxon>Bacteroidaceae</taxon>
        <taxon>Bacteroides</taxon>
    </lineage>
</organism>
<sequence>MKNVCKKIYVFVGALLEMCVSMLSVLLFSSFRANRSFRNIQKTLYPDTTIHILCNGPSLKTAIYQSNFEGLNLLVVNYFALTDMFFILKPNYYIILDPNLSRKSSNQLEQRTKLIEAIAGISWEMKLFVPHDVSNDWMEKIKDNRCVTIIKYNQTPVSGFKTISHCIYKKSLGMPLPQNVLNAAIFCAINAGFKKLYLYGAEHSWMKNFDVDECTHRIYLNDGHFYKSENIRYMTKGSYKKWLKWIYLMMNSHDMLREYANYRGVTILNRTPNSFIDAYDFDK</sequence>
<keyword evidence="1" id="KW-1133">Transmembrane helix</keyword>
<evidence type="ECO:0000313" key="2">
    <source>
        <dbReference type="EMBL" id="RHN05695.1"/>
    </source>
</evidence>